<dbReference type="InParanoid" id="D6RM85"/>
<evidence type="ECO:0000313" key="2">
    <source>
        <dbReference type="EMBL" id="EFI27883.1"/>
    </source>
</evidence>
<comment type="caution">
    <text evidence="2">The sequence shown here is derived from an EMBL/GenBank/DDBJ whole genome shotgun (WGS) entry which is preliminary data.</text>
</comment>
<organism evidence="2 3">
    <name type="scientific">Coprinopsis cinerea (strain Okayama-7 / 130 / ATCC MYA-4618 / FGSC 9003)</name>
    <name type="common">Inky cap fungus</name>
    <name type="synonym">Hormographiella aspergillata</name>
    <dbReference type="NCBI Taxonomy" id="240176"/>
    <lineage>
        <taxon>Eukaryota</taxon>
        <taxon>Fungi</taxon>
        <taxon>Dikarya</taxon>
        <taxon>Basidiomycota</taxon>
        <taxon>Agaricomycotina</taxon>
        <taxon>Agaricomycetes</taxon>
        <taxon>Agaricomycetidae</taxon>
        <taxon>Agaricales</taxon>
        <taxon>Agaricineae</taxon>
        <taxon>Psathyrellaceae</taxon>
        <taxon>Coprinopsis</taxon>
    </lineage>
</organism>
<evidence type="ECO:0000313" key="3">
    <source>
        <dbReference type="Proteomes" id="UP000001861"/>
    </source>
</evidence>
<accession>D6RM85</accession>
<evidence type="ECO:0000256" key="1">
    <source>
        <dbReference type="SAM" id="MobiDB-lite"/>
    </source>
</evidence>
<dbReference type="HOGENOM" id="CLU_2812245_0_0_1"/>
<sequence length="67" mass="7428">MELWLKGSVPIIDDKPAERLVGKTRRRSARGREKLVAVQASRNILKQEPGDKSPGGWERSTAEATEA</sequence>
<dbReference type="VEuPathDB" id="FungiDB:CC1G_14374"/>
<dbReference type="EMBL" id="AACS02000004">
    <property type="protein sequence ID" value="EFI27883.1"/>
    <property type="molecule type" value="Genomic_DNA"/>
</dbReference>
<protein>
    <submittedName>
        <fullName evidence="2">Uncharacterized protein</fullName>
    </submittedName>
</protein>
<reference evidence="2 3" key="1">
    <citation type="journal article" date="2010" name="Proc. Natl. Acad. Sci. U.S.A.">
        <title>Insights into evolution of multicellular fungi from the assembled chromosomes of the mushroom Coprinopsis cinerea (Coprinus cinereus).</title>
        <authorList>
            <person name="Stajich J.E."/>
            <person name="Wilke S.K."/>
            <person name="Ahren D."/>
            <person name="Au C.H."/>
            <person name="Birren B.W."/>
            <person name="Borodovsky M."/>
            <person name="Burns C."/>
            <person name="Canback B."/>
            <person name="Casselton L.A."/>
            <person name="Cheng C.K."/>
            <person name="Deng J."/>
            <person name="Dietrich F.S."/>
            <person name="Fargo D.C."/>
            <person name="Farman M.L."/>
            <person name="Gathman A.C."/>
            <person name="Goldberg J."/>
            <person name="Guigo R."/>
            <person name="Hoegger P.J."/>
            <person name="Hooker J.B."/>
            <person name="Huggins A."/>
            <person name="James T.Y."/>
            <person name="Kamada T."/>
            <person name="Kilaru S."/>
            <person name="Kodira C."/>
            <person name="Kues U."/>
            <person name="Kupfer D."/>
            <person name="Kwan H.S."/>
            <person name="Lomsadze A."/>
            <person name="Li W."/>
            <person name="Lilly W.W."/>
            <person name="Ma L.J."/>
            <person name="Mackey A.J."/>
            <person name="Manning G."/>
            <person name="Martin F."/>
            <person name="Muraguchi H."/>
            <person name="Natvig D.O."/>
            <person name="Palmerini H."/>
            <person name="Ramesh M.A."/>
            <person name="Rehmeyer C.J."/>
            <person name="Roe B.A."/>
            <person name="Shenoy N."/>
            <person name="Stanke M."/>
            <person name="Ter-Hovhannisyan V."/>
            <person name="Tunlid A."/>
            <person name="Velagapudi R."/>
            <person name="Vision T.J."/>
            <person name="Zeng Q."/>
            <person name="Zolan M.E."/>
            <person name="Pukkila P.J."/>
        </authorList>
    </citation>
    <scope>NUCLEOTIDE SEQUENCE [LARGE SCALE GENOMIC DNA]</scope>
    <source>
        <strain evidence="3">Okayama-7 / 130 / ATCC MYA-4618 / FGSC 9003</strain>
    </source>
</reference>
<proteinExistence type="predicted"/>
<gene>
    <name evidence="2" type="ORF">CC1G_14374</name>
</gene>
<feature type="region of interest" description="Disordered" evidence="1">
    <location>
        <begin position="42"/>
        <end position="67"/>
    </location>
</feature>
<dbReference type="AlphaFoldDB" id="D6RM85"/>
<dbReference type="Proteomes" id="UP000001861">
    <property type="component" value="Unassembled WGS sequence"/>
</dbReference>
<dbReference type="RefSeq" id="XP_002911377.1">
    <property type="nucleotide sequence ID" value="XM_002911331.1"/>
</dbReference>
<dbReference type="GeneID" id="9379423"/>
<name>D6RM85_COPC7</name>
<keyword evidence="3" id="KW-1185">Reference proteome</keyword>
<dbReference type="KEGG" id="cci:CC1G_14374"/>